<evidence type="ECO:0000256" key="4">
    <source>
        <dbReference type="ARBA" id="ARBA00023136"/>
    </source>
</evidence>
<evidence type="ECO:0000256" key="2">
    <source>
        <dbReference type="ARBA" id="ARBA00022692"/>
    </source>
</evidence>
<reference evidence="6 7" key="1">
    <citation type="journal article" date="2023" name="Hortic Res">
        <title>The complete reference genome for grapevine (Vitis vinifera L.) genetics and breeding.</title>
        <authorList>
            <person name="Shi X."/>
            <person name="Cao S."/>
            <person name="Wang X."/>
            <person name="Huang S."/>
            <person name="Wang Y."/>
            <person name="Liu Z."/>
            <person name="Liu W."/>
            <person name="Leng X."/>
            <person name="Peng Y."/>
            <person name="Wang N."/>
            <person name="Wang Y."/>
            <person name="Ma Z."/>
            <person name="Xu X."/>
            <person name="Zhang F."/>
            <person name="Xue H."/>
            <person name="Zhong H."/>
            <person name="Wang Y."/>
            <person name="Zhang K."/>
            <person name="Velt A."/>
            <person name="Avia K."/>
            <person name="Holtgrawe D."/>
            <person name="Grimplet J."/>
            <person name="Matus J.T."/>
            <person name="Ware D."/>
            <person name="Wu X."/>
            <person name="Wang H."/>
            <person name="Liu C."/>
            <person name="Fang Y."/>
            <person name="Rustenholz C."/>
            <person name="Cheng Z."/>
            <person name="Xiao H."/>
            <person name="Zhou Y."/>
        </authorList>
    </citation>
    <scope>NUCLEOTIDE SEQUENCE [LARGE SCALE GENOMIC DNA]</scope>
    <source>
        <strain evidence="7">cv. Pinot noir / PN40024</strain>
        <tissue evidence="6">Leaf</tissue>
    </source>
</reference>
<dbReference type="InterPro" id="IPR023352">
    <property type="entry name" value="MAPEG-like_dom_sf"/>
</dbReference>
<keyword evidence="4 5" id="KW-0472">Membrane</keyword>
<dbReference type="PANTHER" id="PTHR10250">
    <property type="entry name" value="MICROSOMAL GLUTATHIONE S-TRANSFERASE"/>
    <property type="match status" value="1"/>
</dbReference>
<dbReference type="InterPro" id="IPR001129">
    <property type="entry name" value="Membr-assoc_MAPEG"/>
</dbReference>
<feature type="transmembrane region" description="Helical" evidence="5">
    <location>
        <begin position="52"/>
        <end position="69"/>
    </location>
</feature>
<dbReference type="EMBL" id="CP126666">
    <property type="protein sequence ID" value="WKA13333.1"/>
    <property type="molecule type" value="Genomic_DNA"/>
</dbReference>
<dbReference type="PANTHER" id="PTHR10250:SF22">
    <property type="entry name" value="MICROSOMAL GLUTATHIONE S-TRANSFERASE"/>
    <property type="match status" value="1"/>
</dbReference>
<keyword evidence="7" id="KW-1185">Reference proteome</keyword>
<protein>
    <submittedName>
        <fullName evidence="6">Uncharacterized protein</fullName>
    </submittedName>
</protein>
<dbReference type="InterPro" id="IPR050997">
    <property type="entry name" value="MAPEG"/>
</dbReference>
<accession>A0ABY9E1Z6</accession>
<proteinExistence type="predicted"/>
<dbReference type="SUPFAM" id="SSF161084">
    <property type="entry name" value="MAPEG domain-like"/>
    <property type="match status" value="1"/>
</dbReference>
<organism evidence="6 7">
    <name type="scientific">Vitis vinifera</name>
    <name type="common">Grape</name>
    <dbReference type="NCBI Taxonomy" id="29760"/>
    <lineage>
        <taxon>Eukaryota</taxon>
        <taxon>Viridiplantae</taxon>
        <taxon>Streptophyta</taxon>
        <taxon>Embryophyta</taxon>
        <taxon>Tracheophyta</taxon>
        <taxon>Spermatophyta</taxon>
        <taxon>Magnoliopsida</taxon>
        <taxon>eudicotyledons</taxon>
        <taxon>Gunneridae</taxon>
        <taxon>Pentapetalae</taxon>
        <taxon>rosids</taxon>
        <taxon>Vitales</taxon>
        <taxon>Vitaceae</taxon>
        <taxon>Viteae</taxon>
        <taxon>Vitis</taxon>
    </lineage>
</organism>
<evidence type="ECO:0000313" key="6">
    <source>
        <dbReference type="EMBL" id="WKA13333.1"/>
    </source>
</evidence>
<keyword evidence="2 5" id="KW-0812">Transmembrane</keyword>
<gene>
    <name evidence="6" type="ORF">VitviT2T_030641</name>
</gene>
<evidence type="ECO:0000256" key="5">
    <source>
        <dbReference type="SAM" id="Phobius"/>
    </source>
</evidence>
<evidence type="ECO:0000256" key="3">
    <source>
        <dbReference type="ARBA" id="ARBA00022989"/>
    </source>
</evidence>
<sequence>MLFDWKNEKYVFAKPGRSMCFTPISIYALESKNKNAKLFNCVQRGHQNSVEMMPIFFMLMILGGIRYPVACVDLGSLYT</sequence>
<comment type="subcellular location">
    <subcellularLocation>
        <location evidence="1">Membrane</location>
        <topology evidence="1">Multi-pass membrane protein</topology>
    </subcellularLocation>
</comment>
<name>A0ABY9E1Z6_VITVI</name>
<keyword evidence="3 5" id="KW-1133">Transmembrane helix</keyword>
<evidence type="ECO:0000313" key="7">
    <source>
        <dbReference type="Proteomes" id="UP001227230"/>
    </source>
</evidence>
<dbReference type="Proteomes" id="UP001227230">
    <property type="component" value="Chromosome 19"/>
</dbReference>
<dbReference type="Pfam" id="PF01124">
    <property type="entry name" value="MAPEG"/>
    <property type="match status" value="1"/>
</dbReference>
<dbReference type="Gene3D" id="1.20.120.550">
    <property type="entry name" value="Membrane associated eicosanoid/glutathione metabolism-like domain"/>
    <property type="match status" value="1"/>
</dbReference>
<evidence type="ECO:0000256" key="1">
    <source>
        <dbReference type="ARBA" id="ARBA00004141"/>
    </source>
</evidence>